<comment type="caution">
    <text evidence="1">The sequence shown here is derived from an EMBL/GenBank/DDBJ whole genome shotgun (WGS) entry which is preliminary data.</text>
</comment>
<accession>A0A6L2M457</accession>
<dbReference type="AlphaFoldDB" id="A0A6L2M457"/>
<protein>
    <submittedName>
        <fullName evidence="1">Uncharacterized protein</fullName>
    </submittedName>
</protein>
<gene>
    <name evidence="1" type="ORF">Tci_039955</name>
</gene>
<evidence type="ECO:0000313" key="1">
    <source>
        <dbReference type="EMBL" id="GEU67977.1"/>
    </source>
</evidence>
<name>A0A6L2M457_TANCI</name>
<reference evidence="1" key="1">
    <citation type="journal article" date="2019" name="Sci. Rep.">
        <title>Draft genome of Tanacetum cinerariifolium, the natural source of mosquito coil.</title>
        <authorList>
            <person name="Yamashiro T."/>
            <person name="Shiraishi A."/>
            <person name="Satake H."/>
            <person name="Nakayama K."/>
        </authorList>
    </citation>
    <scope>NUCLEOTIDE SEQUENCE</scope>
</reference>
<proteinExistence type="predicted"/>
<dbReference type="EMBL" id="BKCJ010005665">
    <property type="protein sequence ID" value="GEU67977.1"/>
    <property type="molecule type" value="Genomic_DNA"/>
</dbReference>
<organism evidence="1">
    <name type="scientific">Tanacetum cinerariifolium</name>
    <name type="common">Dalmatian daisy</name>
    <name type="synonym">Chrysanthemum cinerariifolium</name>
    <dbReference type="NCBI Taxonomy" id="118510"/>
    <lineage>
        <taxon>Eukaryota</taxon>
        <taxon>Viridiplantae</taxon>
        <taxon>Streptophyta</taxon>
        <taxon>Embryophyta</taxon>
        <taxon>Tracheophyta</taxon>
        <taxon>Spermatophyta</taxon>
        <taxon>Magnoliopsida</taxon>
        <taxon>eudicotyledons</taxon>
        <taxon>Gunneridae</taxon>
        <taxon>Pentapetalae</taxon>
        <taxon>asterids</taxon>
        <taxon>campanulids</taxon>
        <taxon>Asterales</taxon>
        <taxon>Asteraceae</taxon>
        <taxon>Asteroideae</taxon>
        <taxon>Anthemideae</taxon>
        <taxon>Anthemidinae</taxon>
        <taxon>Tanacetum</taxon>
    </lineage>
</organism>
<sequence>MCGDTEVGKFVQDEEARVNGIEHHNGMYGDIEVGIDETIYPKSNQMSVEEGNGVLDSKGDGVHLSQTNDVIQQADHLHLLIKALEFKTKNPTLDVVVPPKDDDCILRTHKPNDAYDVDNYEDYYMLILNDEEKHVKSSLNDMELDQEPDKIDVKWGILEQ</sequence>